<organism evidence="2 3">
    <name type="scientific">Ceratitis capitata</name>
    <name type="common">Mediterranean fruit fly</name>
    <name type="synonym">Tephritis capitata</name>
    <dbReference type="NCBI Taxonomy" id="7213"/>
    <lineage>
        <taxon>Eukaryota</taxon>
        <taxon>Metazoa</taxon>
        <taxon>Ecdysozoa</taxon>
        <taxon>Arthropoda</taxon>
        <taxon>Hexapoda</taxon>
        <taxon>Insecta</taxon>
        <taxon>Pterygota</taxon>
        <taxon>Neoptera</taxon>
        <taxon>Endopterygota</taxon>
        <taxon>Diptera</taxon>
        <taxon>Brachycera</taxon>
        <taxon>Muscomorpha</taxon>
        <taxon>Tephritoidea</taxon>
        <taxon>Tephritidae</taxon>
        <taxon>Ceratitis</taxon>
        <taxon>Ceratitis</taxon>
    </lineage>
</organism>
<gene>
    <name evidence="2" type="ORF">CCAP1982_LOCUS21921</name>
</gene>
<accession>A0A811VC85</accession>
<evidence type="ECO:0000313" key="2">
    <source>
        <dbReference type="EMBL" id="CAD7013908.1"/>
    </source>
</evidence>
<keyword evidence="1" id="KW-0732">Signal</keyword>
<protein>
    <submittedName>
        <fullName evidence="2">(Mediterranean fruit fly) hypothetical protein</fullName>
    </submittedName>
</protein>
<name>A0A811VC85_CERCA</name>
<reference evidence="2" key="1">
    <citation type="submission" date="2020-11" db="EMBL/GenBank/DDBJ databases">
        <authorList>
            <person name="Whitehead M."/>
        </authorList>
    </citation>
    <scope>NUCLEOTIDE SEQUENCE</scope>
    <source>
        <strain evidence="2">EGII</strain>
    </source>
</reference>
<comment type="caution">
    <text evidence="2">The sequence shown here is derived from an EMBL/GenBank/DDBJ whole genome shotgun (WGS) entry which is preliminary data.</text>
</comment>
<keyword evidence="3" id="KW-1185">Reference proteome</keyword>
<evidence type="ECO:0000256" key="1">
    <source>
        <dbReference type="SAM" id="SignalP"/>
    </source>
</evidence>
<sequence length="95" mass="10637">MYACTCYQQSAVWLLQRIDPNGLLLLLLLLLQRLCDCGYGCGCGCCNYAGNGGLCGVTTQRLTQQQLLKLRRCTPLRCHCYGDADFEYSTVFLQL</sequence>
<dbReference type="AlphaFoldDB" id="A0A811VC85"/>
<evidence type="ECO:0000313" key="3">
    <source>
        <dbReference type="Proteomes" id="UP000606786"/>
    </source>
</evidence>
<feature type="signal peptide" evidence="1">
    <location>
        <begin position="1"/>
        <end position="37"/>
    </location>
</feature>
<dbReference type="EMBL" id="CAJHJT010000056">
    <property type="protein sequence ID" value="CAD7013908.1"/>
    <property type="molecule type" value="Genomic_DNA"/>
</dbReference>
<feature type="chain" id="PRO_5032508502" evidence="1">
    <location>
        <begin position="38"/>
        <end position="95"/>
    </location>
</feature>
<dbReference type="Proteomes" id="UP000606786">
    <property type="component" value="Unassembled WGS sequence"/>
</dbReference>
<proteinExistence type="predicted"/>